<keyword evidence="8" id="KW-1185">Reference proteome</keyword>
<evidence type="ECO:0000256" key="2">
    <source>
        <dbReference type="ARBA" id="ARBA00004584"/>
    </source>
</evidence>
<dbReference type="RefSeq" id="XP_070890321.1">
    <property type="nucleotide sequence ID" value="XM_071027968.1"/>
</dbReference>
<keyword evidence="6" id="KW-0137">Centromere</keyword>
<evidence type="ECO:0000256" key="4">
    <source>
        <dbReference type="ARBA" id="ARBA00022454"/>
    </source>
</evidence>
<evidence type="ECO:0000313" key="8">
    <source>
        <dbReference type="Proteomes" id="UP001610432"/>
    </source>
</evidence>
<dbReference type="CDD" id="cd22647">
    <property type="entry name" value="CTF3_NTD_HEAT"/>
    <property type="match status" value="1"/>
</dbReference>
<gene>
    <name evidence="7" type="ORF">BJX67DRAFT_342019</name>
</gene>
<evidence type="ECO:0000313" key="7">
    <source>
        <dbReference type="EMBL" id="KAL2871342.1"/>
    </source>
</evidence>
<dbReference type="InterPro" id="IPR012485">
    <property type="entry name" value="CENP-I"/>
</dbReference>
<dbReference type="GeneID" id="98143040"/>
<proteinExistence type="inferred from homology"/>
<dbReference type="Pfam" id="PF07778">
    <property type="entry name" value="CENP-I"/>
    <property type="match status" value="1"/>
</dbReference>
<evidence type="ECO:0000256" key="6">
    <source>
        <dbReference type="ARBA" id="ARBA00023328"/>
    </source>
</evidence>
<protein>
    <submittedName>
        <fullName evidence="7">Mis6-domain-containing protein</fullName>
    </submittedName>
</protein>
<organism evidence="7 8">
    <name type="scientific">Aspergillus lucknowensis</name>
    <dbReference type="NCBI Taxonomy" id="176173"/>
    <lineage>
        <taxon>Eukaryota</taxon>
        <taxon>Fungi</taxon>
        <taxon>Dikarya</taxon>
        <taxon>Ascomycota</taxon>
        <taxon>Pezizomycotina</taxon>
        <taxon>Eurotiomycetes</taxon>
        <taxon>Eurotiomycetidae</taxon>
        <taxon>Eurotiales</taxon>
        <taxon>Aspergillaceae</taxon>
        <taxon>Aspergillus</taxon>
        <taxon>Aspergillus subgen. Nidulantes</taxon>
    </lineage>
</organism>
<accession>A0ABR4M422</accession>
<dbReference type="EMBL" id="JBFXLQ010000003">
    <property type="protein sequence ID" value="KAL2871342.1"/>
    <property type="molecule type" value="Genomic_DNA"/>
</dbReference>
<dbReference type="Proteomes" id="UP001610432">
    <property type="component" value="Unassembled WGS sequence"/>
</dbReference>
<evidence type="ECO:0000256" key="3">
    <source>
        <dbReference type="ARBA" id="ARBA00005470"/>
    </source>
</evidence>
<keyword evidence="5" id="KW-0539">Nucleus</keyword>
<evidence type="ECO:0000256" key="1">
    <source>
        <dbReference type="ARBA" id="ARBA00004123"/>
    </source>
</evidence>
<evidence type="ECO:0000256" key="5">
    <source>
        <dbReference type="ARBA" id="ARBA00023242"/>
    </source>
</evidence>
<name>A0ABR4M422_9EURO</name>
<reference evidence="7 8" key="1">
    <citation type="submission" date="2024-07" db="EMBL/GenBank/DDBJ databases">
        <title>Section-level genome sequencing and comparative genomics of Aspergillus sections Usti and Cavernicolus.</title>
        <authorList>
            <consortium name="Lawrence Berkeley National Laboratory"/>
            <person name="Nybo J.L."/>
            <person name="Vesth T.C."/>
            <person name="Theobald S."/>
            <person name="Frisvad J.C."/>
            <person name="Larsen T.O."/>
            <person name="Kjaerboelling I."/>
            <person name="Rothschild-Mancinelli K."/>
            <person name="Lyhne E.K."/>
            <person name="Kogle M.E."/>
            <person name="Barry K."/>
            <person name="Clum A."/>
            <person name="Na H."/>
            <person name="Ledsgaard L."/>
            <person name="Lin J."/>
            <person name="Lipzen A."/>
            <person name="Kuo A."/>
            <person name="Riley R."/>
            <person name="Mondo S."/>
            <person name="Labutti K."/>
            <person name="Haridas S."/>
            <person name="Pangalinan J."/>
            <person name="Salamov A.A."/>
            <person name="Simmons B.A."/>
            <person name="Magnuson J.K."/>
            <person name="Chen J."/>
            <person name="Drula E."/>
            <person name="Henrissat B."/>
            <person name="Wiebenga A."/>
            <person name="Lubbers R.J."/>
            <person name="Gomes A.C."/>
            <person name="Macurrencykelacurrency M.R."/>
            <person name="Stajich J."/>
            <person name="Grigoriev I.V."/>
            <person name="Mortensen U.H."/>
            <person name="De Vries R.P."/>
            <person name="Baker S.E."/>
            <person name="Andersen M.R."/>
        </authorList>
    </citation>
    <scope>NUCLEOTIDE SEQUENCE [LARGE SCALE GENOMIC DNA]</scope>
    <source>
        <strain evidence="7 8">CBS 449.75</strain>
    </source>
</reference>
<dbReference type="PANTHER" id="PTHR48208">
    <property type="entry name" value="CENTROMERE PROTEIN I"/>
    <property type="match status" value="1"/>
</dbReference>
<comment type="similarity">
    <text evidence="3">Belongs to the CENP-I/CTF3 family.</text>
</comment>
<sequence length="727" mass="82085">MSSDVERDPSPSSLLDAIEHLEAVAFVPPRQRYTDAGQLAKQIATFAYEGGVPHAALERLLKLLTRNNNLDQGTITTLIKNLYPLERITSKLITQVVCCLGPTKNKPSPATQALLVRWLILVYDFLEDRSHLSKLYAVLFNHLDMISLRKPLCHLLSFITRRKHVKPFRIQALMELVSSSGGDDRELISLLRVFKNYYPDVIVGDPGRRGLFFKHPDPEWTNHARQLQETNLERIRGSGSISFQVVHRGLVKRSKVESIVPIVQTSRVAHNKTSLEELRGVDHLIERLEKIELPNQIISTIADGLAQKYLFLAQPEIANRRLNDWLESFLSDQLEYAQDFDNEGVEELGYVLTLAVNYARYSKTVPDAFLSFLKSYIPVWNGVDNRDQVLELLEYLPIGDYDTLRNDILAHIEAAILDDTASSKAILLDFYSSLIRQWGIKLRMEQFTTQQSQPLSRLISHAELLALAILESPAEQPSNVGSKGYRPGTLSVIEFYFTLADLFSYAYLNGNIRITVPLPPTVYSLVFTPVNSVISNMNSILASYKSSFEASMTSEALQPQDSSDSLYPQQLVGQFNGYIMDICNLVWRNRALNSEDPNALGCLIPLATITALTQYIRDINEKSRKRNRDTAFSYSIASIFSLSHHAALCNLSASCFADIESKNNLREDQPKLRKPVTQKALSALEKDGGILLTWQDYRVRMLDWLDATGSNGIGNLMRTTMKALRKE</sequence>
<keyword evidence="4" id="KW-0158">Chromosome</keyword>
<comment type="caution">
    <text evidence="7">The sequence shown here is derived from an EMBL/GenBank/DDBJ whole genome shotgun (WGS) entry which is preliminary data.</text>
</comment>
<dbReference type="PANTHER" id="PTHR48208:SF2">
    <property type="entry name" value="CENTROMERE PROTEIN I"/>
    <property type="match status" value="1"/>
</dbReference>
<comment type="subcellular location">
    <subcellularLocation>
        <location evidence="2">Chromosome</location>
        <location evidence="2">Centromere</location>
    </subcellularLocation>
    <subcellularLocation>
        <location evidence="1">Nucleus</location>
    </subcellularLocation>
</comment>